<dbReference type="InterPro" id="IPR027417">
    <property type="entry name" value="P-loop_NTPase"/>
</dbReference>
<dbReference type="SUPFAM" id="SSF52540">
    <property type="entry name" value="P-loop containing nucleoside triphosphate hydrolases"/>
    <property type="match status" value="1"/>
</dbReference>
<dbReference type="InterPro" id="IPR001650">
    <property type="entry name" value="Helicase_C-like"/>
</dbReference>
<dbReference type="GO" id="GO:0016787">
    <property type="term" value="F:hydrolase activity"/>
    <property type="evidence" value="ECO:0007669"/>
    <property type="project" value="UniProtKB-KW"/>
</dbReference>
<dbReference type="Gene3D" id="3.40.50.300">
    <property type="entry name" value="P-loop containing nucleotide triphosphate hydrolases"/>
    <property type="match status" value="1"/>
</dbReference>
<evidence type="ECO:0000313" key="3">
    <source>
        <dbReference type="EMBL" id="KKK77218.1"/>
    </source>
</evidence>
<dbReference type="InterPro" id="IPR049730">
    <property type="entry name" value="SNF2/RAD54-like_C"/>
</dbReference>
<dbReference type="GO" id="GO:0006281">
    <property type="term" value="P:DNA repair"/>
    <property type="evidence" value="ECO:0007669"/>
    <property type="project" value="TreeGrafter"/>
</dbReference>
<evidence type="ECO:0000259" key="2">
    <source>
        <dbReference type="PROSITE" id="PS51194"/>
    </source>
</evidence>
<evidence type="ECO:0000256" key="1">
    <source>
        <dbReference type="ARBA" id="ARBA00022801"/>
    </source>
</evidence>
<dbReference type="PANTHER" id="PTHR45766:SF6">
    <property type="entry name" value="SWI_SNF-RELATED MATRIX-ASSOCIATED ACTIN-DEPENDENT REGULATOR OF CHROMATIN SUBFAMILY A-LIKE PROTEIN 1"/>
    <property type="match status" value="1"/>
</dbReference>
<feature type="domain" description="Helicase C-terminal" evidence="2">
    <location>
        <begin position="32"/>
        <end position="186"/>
    </location>
</feature>
<proteinExistence type="predicted"/>
<dbReference type="GO" id="GO:0031297">
    <property type="term" value="P:replication fork processing"/>
    <property type="evidence" value="ECO:0007669"/>
    <property type="project" value="TreeGrafter"/>
</dbReference>
<dbReference type="PROSITE" id="PS51194">
    <property type="entry name" value="HELICASE_CTER"/>
    <property type="match status" value="1"/>
</dbReference>
<dbReference type="CDD" id="cd18793">
    <property type="entry name" value="SF2_C_SNF"/>
    <property type="match status" value="1"/>
</dbReference>
<name>A0A0F8Y794_9ZZZZ</name>
<comment type="caution">
    <text evidence="3">The sequence shown here is derived from an EMBL/GenBank/DDBJ whole genome shotgun (WGS) entry which is preliminary data.</text>
</comment>
<dbReference type="AlphaFoldDB" id="A0A0F8Y794"/>
<keyword evidence="1" id="KW-0378">Hydrolase</keyword>
<dbReference type="SMART" id="SM00490">
    <property type="entry name" value="HELICc"/>
    <property type="match status" value="1"/>
</dbReference>
<accession>A0A0F8Y794</accession>
<reference evidence="3" key="1">
    <citation type="journal article" date="2015" name="Nature">
        <title>Complex archaea that bridge the gap between prokaryotes and eukaryotes.</title>
        <authorList>
            <person name="Spang A."/>
            <person name="Saw J.H."/>
            <person name="Jorgensen S.L."/>
            <person name="Zaremba-Niedzwiedzka K."/>
            <person name="Martijn J."/>
            <person name="Lind A.E."/>
            <person name="van Eijk R."/>
            <person name="Schleper C."/>
            <person name="Guy L."/>
            <person name="Ettema T.J."/>
        </authorList>
    </citation>
    <scope>NUCLEOTIDE SEQUENCE</scope>
</reference>
<dbReference type="EMBL" id="LAZR01055058">
    <property type="protein sequence ID" value="KKK77218.1"/>
    <property type="molecule type" value="Genomic_DNA"/>
</dbReference>
<organism evidence="3">
    <name type="scientific">marine sediment metagenome</name>
    <dbReference type="NCBI Taxonomy" id="412755"/>
    <lineage>
        <taxon>unclassified sequences</taxon>
        <taxon>metagenomes</taxon>
        <taxon>ecological metagenomes</taxon>
    </lineage>
</organism>
<dbReference type="PANTHER" id="PTHR45766">
    <property type="entry name" value="DNA ANNEALING HELICASE AND ENDONUCLEASE ZRANB3 FAMILY MEMBER"/>
    <property type="match status" value="1"/>
</dbReference>
<feature type="non-terminal residue" evidence="3">
    <location>
        <position position="1"/>
    </location>
</feature>
<sequence length="287" mass="30963">AAVEALRKGVMVAFTEMAKVRHDTAVAKIPYVIEHIKAALEAEHKVVVFAHHHDVVDALMAEFGAAAVELTGRTSLAKRQENIDSFQNDKRVEVFIGSITAAGVGITLTAASHVIFAELDWVPGNVTQAEDRLHRIGQEGSVLVQHLVLEGSLDATIAKTMVSKQAVIDKTLDRQEEVAEVEADPVLPIPEPTESTSRERIRKEAETLTSAQVEAVHAALKYLTSLDTDRAAVLNAAGFSKIDTNIGHSLAVTARLTPRQAALGKRIVLKYHKQLEPGLVAAVEIAC</sequence>
<dbReference type="Pfam" id="PF00271">
    <property type="entry name" value="Helicase_C"/>
    <property type="match status" value="1"/>
</dbReference>
<gene>
    <name evidence="3" type="ORF">LCGC14_2855810</name>
</gene>
<protein>
    <recommendedName>
        <fullName evidence="2">Helicase C-terminal domain-containing protein</fullName>
    </recommendedName>
</protein>